<sequence>VCVCVWACVCACTGVPIPPTLNTSCHGSCRRCLVPRYDVSTLTRHYCWGGFCGLVGGWLYVPSPKNTNRRHDQYSTYTRPVATYLMKQSCYNIDNLSFKYYQPEND</sequence>
<accession>A0AAD9JYB4</accession>
<proteinExistence type="predicted"/>
<organism evidence="1 2">
    <name type="scientific">Paralvinella palmiformis</name>
    <dbReference type="NCBI Taxonomy" id="53620"/>
    <lineage>
        <taxon>Eukaryota</taxon>
        <taxon>Metazoa</taxon>
        <taxon>Spiralia</taxon>
        <taxon>Lophotrochozoa</taxon>
        <taxon>Annelida</taxon>
        <taxon>Polychaeta</taxon>
        <taxon>Sedentaria</taxon>
        <taxon>Canalipalpata</taxon>
        <taxon>Terebellida</taxon>
        <taxon>Terebelliformia</taxon>
        <taxon>Alvinellidae</taxon>
        <taxon>Paralvinella</taxon>
    </lineage>
</organism>
<protein>
    <submittedName>
        <fullName evidence="1">Uncharacterized protein</fullName>
    </submittedName>
</protein>
<dbReference type="Proteomes" id="UP001208570">
    <property type="component" value="Unassembled WGS sequence"/>
</dbReference>
<feature type="non-terminal residue" evidence="1">
    <location>
        <position position="1"/>
    </location>
</feature>
<comment type="caution">
    <text evidence="1">The sequence shown here is derived from an EMBL/GenBank/DDBJ whole genome shotgun (WGS) entry which is preliminary data.</text>
</comment>
<evidence type="ECO:0000313" key="1">
    <source>
        <dbReference type="EMBL" id="KAK2161688.1"/>
    </source>
</evidence>
<reference evidence="1" key="1">
    <citation type="journal article" date="2023" name="Mol. Biol. Evol.">
        <title>Third-Generation Sequencing Reveals the Adaptive Role of the Epigenome in Three Deep-Sea Polychaetes.</title>
        <authorList>
            <person name="Perez M."/>
            <person name="Aroh O."/>
            <person name="Sun Y."/>
            <person name="Lan Y."/>
            <person name="Juniper S.K."/>
            <person name="Young C.R."/>
            <person name="Angers B."/>
            <person name="Qian P.Y."/>
        </authorList>
    </citation>
    <scope>NUCLEOTIDE SEQUENCE</scope>
    <source>
        <strain evidence="1">P08H-3</strain>
    </source>
</reference>
<name>A0AAD9JYB4_9ANNE</name>
<dbReference type="AlphaFoldDB" id="A0AAD9JYB4"/>
<keyword evidence="2" id="KW-1185">Reference proteome</keyword>
<gene>
    <name evidence="1" type="ORF">LSH36_111g01017</name>
</gene>
<dbReference type="EMBL" id="JAODUP010000111">
    <property type="protein sequence ID" value="KAK2161688.1"/>
    <property type="molecule type" value="Genomic_DNA"/>
</dbReference>
<evidence type="ECO:0000313" key="2">
    <source>
        <dbReference type="Proteomes" id="UP001208570"/>
    </source>
</evidence>